<dbReference type="KEGG" id="bor:COCMIDRAFT_4900"/>
<dbReference type="Proteomes" id="UP000054032">
    <property type="component" value="Unassembled WGS sequence"/>
</dbReference>
<dbReference type="OrthoDB" id="3695711at2759"/>
<reference evidence="2 3" key="1">
    <citation type="journal article" date="2013" name="PLoS Genet.">
        <title>Comparative genome structure, secondary metabolite, and effector coding capacity across Cochliobolus pathogens.</title>
        <authorList>
            <person name="Condon B.J."/>
            <person name="Leng Y."/>
            <person name="Wu D."/>
            <person name="Bushley K.E."/>
            <person name="Ohm R.A."/>
            <person name="Otillar R."/>
            <person name="Martin J."/>
            <person name="Schackwitz W."/>
            <person name="Grimwood J."/>
            <person name="MohdZainudin N."/>
            <person name="Xue C."/>
            <person name="Wang R."/>
            <person name="Manning V.A."/>
            <person name="Dhillon B."/>
            <person name="Tu Z.J."/>
            <person name="Steffenson B.J."/>
            <person name="Salamov A."/>
            <person name="Sun H."/>
            <person name="Lowry S."/>
            <person name="LaButti K."/>
            <person name="Han J."/>
            <person name="Copeland A."/>
            <person name="Lindquist E."/>
            <person name="Barry K."/>
            <person name="Schmutz J."/>
            <person name="Baker S.E."/>
            <person name="Ciuffetti L.M."/>
            <person name="Grigoriev I.V."/>
            <person name="Zhong S."/>
            <person name="Turgeon B.G."/>
        </authorList>
    </citation>
    <scope>NUCLEOTIDE SEQUENCE [LARGE SCALE GENOMIC DNA]</scope>
    <source>
        <strain evidence="2 3">ATCC 44560</strain>
    </source>
</reference>
<feature type="transmembrane region" description="Helical" evidence="1">
    <location>
        <begin position="261"/>
        <end position="281"/>
    </location>
</feature>
<proteinExistence type="predicted"/>
<keyword evidence="1" id="KW-1133">Transmembrane helix</keyword>
<dbReference type="RefSeq" id="XP_007687498.1">
    <property type="nucleotide sequence ID" value="XM_007689308.1"/>
</dbReference>
<keyword evidence="1" id="KW-0812">Transmembrane</keyword>
<accession>W6Z852</accession>
<evidence type="ECO:0000256" key="1">
    <source>
        <dbReference type="SAM" id="Phobius"/>
    </source>
</evidence>
<keyword evidence="1" id="KW-0472">Membrane</keyword>
<name>W6Z852_COCMI</name>
<feature type="transmembrane region" description="Helical" evidence="1">
    <location>
        <begin position="456"/>
        <end position="482"/>
    </location>
</feature>
<organism evidence="2 3">
    <name type="scientific">Bipolaris oryzae ATCC 44560</name>
    <dbReference type="NCBI Taxonomy" id="930090"/>
    <lineage>
        <taxon>Eukaryota</taxon>
        <taxon>Fungi</taxon>
        <taxon>Dikarya</taxon>
        <taxon>Ascomycota</taxon>
        <taxon>Pezizomycotina</taxon>
        <taxon>Dothideomycetes</taxon>
        <taxon>Pleosporomycetidae</taxon>
        <taxon>Pleosporales</taxon>
        <taxon>Pleosporineae</taxon>
        <taxon>Pleosporaceae</taxon>
        <taxon>Bipolaris</taxon>
    </lineage>
</organism>
<sequence length="491" mass="55066">MVRRHHFFLGNYIAHAATITTLPGETWVDVTLATVLALLFPVSGVVRGVRAIQSLAIFGRNDLEKAARARALAVIVEKDVRGDVPSSTKIHGAYYPHDDYTLKFIPKYTKSKATADSVQISCNYNVVKILASIGQTIFEAVTLYRARGDQIDRYGYASFGLTVTPYIFMSVVNLLGNLVCPTYSTIFIVRSNSLRYPYNVDGTVGDIKDMGPAGRRISLYASTVINWVIAAVCAAAPIAIIGGMSSFQSGSSTLPQRVWTMTWLVLGSSLVIIVDTSKHILDARRRYLILQKKYEEELKKLVSAFEKITGKFRTAKEKFEAEARPNNDLIQQITTGALLPVNMDTWELQKKEILGPAKELADELGKMPRGRLYKLGLDEFKRRNMIRDLETLGWEIVTMKEVHRIREVWSIMQENFLPSSRGDTEPMELESTRKSMSERKRDLADVHPFQHRENDFYIWLGLLVVCGAPAIGGFVVVGQMIIDYGVCIRIA</sequence>
<dbReference type="GeneID" id="19124426"/>
<gene>
    <name evidence="2" type="ORF">COCMIDRAFT_4900</name>
</gene>
<dbReference type="HOGENOM" id="CLU_555463_0_0_1"/>
<dbReference type="EMBL" id="KI963974">
    <property type="protein sequence ID" value="EUC45958.1"/>
    <property type="molecule type" value="Genomic_DNA"/>
</dbReference>
<evidence type="ECO:0000313" key="2">
    <source>
        <dbReference type="EMBL" id="EUC45958.1"/>
    </source>
</evidence>
<evidence type="ECO:0000313" key="3">
    <source>
        <dbReference type="Proteomes" id="UP000054032"/>
    </source>
</evidence>
<keyword evidence="3" id="KW-1185">Reference proteome</keyword>
<feature type="transmembrane region" description="Helical" evidence="1">
    <location>
        <begin position="217"/>
        <end position="241"/>
    </location>
</feature>
<dbReference type="AlphaFoldDB" id="W6Z852"/>
<protein>
    <submittedName>
        <fullName evidence="2">Uncharacterized protein</fullName>
    </submittedName>
</protein>
<dbReference type="eggNOG" id="ENOG502S8Q4">
    <property type="taxonomic scope" value="Eukaryota"/>
</dbReference>